<keyword evidence="2" id="KW-0812">Transmembrane</keyword>
<feature type="transmembrane region" description="Helical" evidence="2">
    <location>
        <begin position="291"/>
        <end position="307"/>
    </location>
</feature>
<feature type="transmembrane region" description="Helical" evidence="2">
    <location>
        <begin position="222"/>
        <end position="239"/>
    </location>
</feature>
<feature type="transmembrane region" description="Helical" evidence="2">
    <location>
        <begin position="91"/>
        <end position="112"/>
    </location>
</feature>
<protein>
    <submittedName>
        <fullName evidence="4">EamA domain-containing membrane protein RarD</fullName>
    </submittedName>
</protein>
<gene>
    <name evidence="4" type="ORF">SAMN02910418_01236</name>
</gene>
<feature type="domain" description="EamA" evidence="3">
    <location>
        <begin position="191"/>
        <end position="325"/>
    </location>
</feature>
<dbReference type="GO" id="GO:0016020">
    <property type="term" value="C:membrane"/>
    <property type="evidence" value="ECO:0007669"/>
    <property type="project" value="InterPro"/>
</dbReference>
<dbReference type="InterPro" id="IPR037185">
    <property type="entry name" value="EmrE-like"/>
</dbReference>
<feature type="transmembrane region" description="Helical" evidence="2">
    <location>
        <begin position="313"/>
        <end position="334"/>
    </location>
</feature>
<dbReference type="RefSeq" id="WP_222842397.1">
    <property type="nucleotide sequence ID" value="NZ_FNQV01000006.1"/>
</dbReference>
<dbReference type="InterPro" id="IPR000620">
    <property type="entry name" value="EamA_dom"/>
</dbReference>
<evidence type="ECO:0000313" key="5">
    <source>
        <dbReference type="Proteomes" id="UP000199288"/>
    </source>
</evidence>
<evidence type="ECO:0000256" key="2">
    <source>
        <dbReference type="SAM" id="Phobius"/>
    </source>
</evidence>
<accession>A0A1H3ZQQ2</accession>
<evidence type="ECO:0000256" key="1">
    <source>
        <dbReference type="ARBA" id="ARBA00007362"/>
    </source>
</evidence>
<feature type="transmembrane region" description="Helical" evidence="2">
    <location>
        <begin position="56"/>
        <end position="79"/>
    </location>
</feature>
<dbReference type="AlphaFoldDB" id="A0A1H3ZQQ2"/>
<keyword evidence="2" id="KW-0472">Membrane</keyword>
<name>A0A1H3ZQQ2_9ACTO</name>
<dbReference type="SUPFAM" id="SSF103481">
    <property type="entry name" value="Multidrug resistance efflux transporter EmrE"/>
    <property type="match status" value="2"/>
</dbReference>
<evidence type="ECO:0000313" key="4">
    <source>
        <dbReference type="EMBL" id="SEA25681.1"/>
    </source>
</evidence>
<evidence type="ECO:0000259" key="3">
    <source>
        <dbReference type="Pfam" id="PF00892"/>
    </source>
</evidence>
<keyword evidence="5" id="KW-1185">Reference proteome</keyword>
<keyword evidence="2" id="KW-1133">Transmembrane helix</keyword>
<dbReference type="Pfam" id="PF00892">
    <property type="entry name" value="EamA"/>
    <property type="match status" value="2"/>
</dbReference>
<feature type="transmembrane region" description="Helical" evidence="2">
    <location>
        <begin position="190"/>
        <end position="210"/>
    </location>
</feature>
<feature type="domain" description="EamA" evidence="3">
    <location>
        <begin position="23"/>
        <end position="163"/>
    </location>
</feature>
<dbReference type="Proteomes" id="UP000199288">
    <property type="component" value="Unassembled WGS sequence"/>
</dbReference>
<dbReference type="PANTHER" id="PTHR22911">
    <property type="entry name" value="ACYL-MALONYL CONDENSING ENZYME-RELATED"/>
    <property type="match status" value="1"/>
</dbReference>
<feature type="transmembrane region" description="Helical" evidence="2">
    <location>
        <begin position="151"/>
        <end position="170"/>
    </location>
</feature>
<feature type="transmembrane region" description="Helical" evidence="2">
    <location>
        <begin position="259"/>
        <end position="279"/>
    </location>
</feature>
<feature type="transmembrane region" description="Helical" evidence="2">
    <location>
        <begin position="23"/>
        <end position="44"/>
    </location>
</feature>
<reference evidence="5" key="1">
    <citation type="submission" date="2016-10" db="EMBL/GenBank/DDBJ databases">
        <authorList>
            <person name="Varghese N."/>
            <person name="Submissions S."/>
        </authorList>
    </citation>
    <scope>NUCLEOTIDE SEQUENCE [LARGE SCALE GENOMIC DNA]</scope>
    <source>
        <strain evidence="5">KPR-1</strain>
    </source>
</reference>
<comment type="similarity">
    <text evidence="1">Belongs to the EamA transporter family.</text>
</comment>
<sequence>MNNTTAVAPDGTVLPTQIMNKKLGFVAMLLSATGMGLVGTLGRLATPIDPDGNRYIIGDFLAFGRMTTGAIGMLLIILAVKKLPKLKETKLSFTVIAGGLAIGTSLALYVSSTLMTSIANAVFLIYTGPLFSAILAWIFLKEKISLKNAGFLGLVFIGMLMTIGIINYTTGAGLEIGLQLGSDPAFPNKVMGDIFGLGSGVFYGLALFFYRYRGDIDSEVRGFWNFIFGAIGAIVVMIFRMTTLDDTNPLSVMTGTNWLWAVVLFLVCGLFAIGLLVVAGKHLLAVELSTIAYWECVVALILGALIWKESLTLIGAIGGLLIIVGGMGPVFGELSKARKRRSQRAAPPAGTPV</sequence>
<feature type="transmembrane region" description="Helical" evidence="2">
    <location>
        <begin position="118"/>
        <end position="139"/>
    </location>
</feature>
<dbReference type="EMBL" id="FNQV01000006">
    <property type="protein sequence ID" value="SEA25681.1"/>
    <property type="molecule type" value="Genomic_DNA"/>
</dbReference>
<proteinExistence type="inferred from homology"/>
<organism evidence="4 5">
    <name type="scientific">Bowdeniella nasicola</name>
    <dbReference type="NCBI Taxonomy" id="208480"/>
    <lineage>
        <taxon>Bacteria</taxon>
        <taxon>Bacillati</taxon>
        <taxon>Actinomycetota</taxon>
        <taxon>Actinomycetes</taxon>
        <taxon>Actinomycetales</taxon>
        <taxon>Actinomycetaceae</taxon>
        <taxon>Bowdeniella</taxon>
    </lineage>
</organism>